<reference evidence="2" key="1">
    <citation type="submission" date="2023-06" db="EMBL/GenBank/DDBJ databases">
        <title>Genome-scale phylogeny and comparative genomics of the fungal order Sordariales.</title>
        <authorList>
            <consortium name="Lawrence Berkeley National Laboratory"/>
            <person name="Hensen N."/>
            <person name="Bonometti L."/>
            <person name="Westerberg I."/>
            <person name="Brannstrom I.O."/>
            <person name="Guillou S."/>
            <person name="Cros-Aarteil S."/>
            <person name="Calhoun S."/>
            <person name="Haridas S."/>
            <person name="Kuo A."/>
            <person name="Mondo S."/>
            <person name="Pangilinan J."/>
            <person name="Riley R."/>
            <person name="LaButti K."/>
            <person name="Andreopoulos B."/>
            <person name="Lipzen A."/>
            <person name="Chen C."/>
            <person name="Yanf M."/>
            <person name="Daum C."/>
            <person name="Ng V."/>
            <person name="Clum A."/>
            <person name="Steindorff A."/>
            <person name="Ohm R."/>
            <person name="Martin F."/>
            <person name="Silar P."/>
            <person name="Natvig D."/>
            <person name="Lalanne C."/>
            <person name="Gautier V."/>
            <person name="Ament-velasquez S.L."/>
            <person name="Kruys A."/>
            <person name="Hutchinson M.I."/>
            <person name="Powell A.J."/>
            <person name="Barry K."/>
            <person name="Miller A.N."/>
            <person name="Grigoriev I.V."/>
            <person name="Debuchy R."/>
            <person name="Gladieux P."/>
            <person name="Thoren M.H."/>
            <person name="Johannesson H."/>
        </authorList>
    </citation>
    <scope>NUCLEOTIDE SEQUENCE</scope>
    <source>
        <strain evidence="2">SMH2392-1A</strain>
    </source>
</reference>
<protein>
    <submittedName>
        <fullName evidence="2">Uncharacterized protein</fullName>
    </submittedName>
</protein>
<dbReference type="EMBL" id="JAUIRO010000002">
    <property type="protein sequence ID" value="KAK0726794.1"/>
    <property type="molecule type" value="Genomic_DNA"/>
</dbReference>
<name>A0AA40B355_9PEZI</name>
<feature type="region of interest" description="Disordered" evidence="1">
    <location>
        <begin position="1"/>
        <end position="22"/>
    </location>
</feature>
<proteinExistence type="predicted"/>
<dbReference type="GeneID" id="85316513"/>
<gene>
    <name evidence="2" type="ORF">B0T26DRAFT_104083</name>
</gene>
<accession>A0AA40B355</accession>
<evidence type="ECO:0000313" key="3">
    <source>
        <dbReference type="Proteomes" id="UP001172101"/>
    </source>
</evidence>
<keyword evidence="3" id="KW-1185">Reference proteome</keyword>
<dbReference type="Proteomes" id="UP001172101">
    <property type="component" value="Unassembled WGS sequence"/>
</dbReference>
<evidence type="ECO:0000256" key="1">
    <source>
        <dbReference type="SAM" id="MobiDB-lite"/>
    </source>
</evidence>
<dbReference type="AlphaFoldDB" id="A0AA40B355"/>
<comment type="caution">
    <text evidence="2">The sequence shown here is derived from an EMBL/GenBank/DDBJ whole genome shotgun (WGS) entry which is preliminary data.</text>
</comment>
<dbReference type="RefSeq" id="XP_060299650.1">
    <property type="nucleotide sequence ID" value="XM_060433242.1"/>
</dbReference>
<organism evidence="2 3">
    <name type="scientific">Lasiosphaeria miniovina</name>
    <dbReference type="NCBI Taxonomy" id="1954250"/>
    <lineage>
        <taxon>Eukaryota</taxon>
        <taxon>Fungi</taxon>
        <taxon>Dikarya</taxon>
        <taxon>Ascomycota</taxon>
        <taxon>Pezizomycotina</taxon>
        <taxon>Sordariomycetes</taxon>
        <taxon>Sordariomycetidae</taxon>
        <taxon>Sordariales</taxon>
        <taxon>Lasiosphaeriaceae</taxon>
        <taxon>Lasiosphaeria</taxon>
    </lineage>
</organism>
<evidence type="ECO:0000313" key="2">
    <source>
        <dbReference type="EMBL" id="KAK0726794.1"/>
    </source>
</evidence>
<sequence length="67" mass="7146">MRRDSIARTKSVPRPPNRAAPRIHARAAVSANMPAVLPRLTAPHIGPVPVPSASQVLVPKSHFAPMP</sequence>